<dbReference type="AlphaFoldDB" id="A0A2B7WQB2"/>
<comment type="caution">
    <text evidence="2">The sequence shown here is derived from an EMBL/GenBank/DDBJ whole genome shotgun (WGS) entry which is preliminary data.</text>
</comment>
<dbReference type="STRING" id="2060905.A0A2B7WQB2"/>
<organism evidence="2 3">
    <name type="scientific">Blastomyces parvus</name>
    <dbReference type="NCBI Taxonomy" id="2060905"/>
    <lineage>
        <taxon>Eukaryota</taxon>
        <taxon>Fungi</taxon>
        <taxon>Dikarya</taxon>
        <taxon>Ascomycota</taxon>
        <taxon>Pezizomycotina</taxon>
        <taxon>Eurotiomycetes</taxon>
        <taxon>Eurotiomycetidae</taxon>
        <taxon>Onygenales</taxon>
        <taxon>Ajellomycetaceae</taxon>
        <taxon>Blastomyces</taxon>
    </lineage>
</organism>
<evidence type="ECO:0000256" key="1">
    <source>
        <dbReference type="SAM" id="Coils"/>
    </source>
</evidence>
<evidence type="ECO:0000313" key="3">
    <source>
        <dbReference type="Proteomes" id="UP000224080"/>
    </source>
</evidence>
<dbReference type="Proteomes" id="UP000224080">
    <property type="component" value="Unassembled WGS sequence"/>
</dbReference>
<dbReference type="EMBL" id="PDNC01000111">
    <property type="protein sequence ID" value="PGG98834.1"/>
    <property type="molecule type" value="Genomic_DNA"/>
</dbReference>
<name>A0A2B7WQB2_9EURO</name>
<sequence length="141" mass="15965">MSNALSLTGIETLSPSEKTRHIAAVANDLAASIIYIAKQAAAENLSTEQIAPICDLIDTVNEVGRRHTKRLEKELEEQDKQIEEMKRMLRERDRQIEESAGRYREEIRRVVEGVDLAVRELSARAERLERQLRGLRGDGLG</sequence>
<keyword evidence="1" id="KW-0175">Coiled coil</keyword>
<protein>
    <submittedName>
        <fullName evidence="2">Uncharacterized protein</fullName>
    </submittedName>
</protein>
<feature type="coiled-coil region" evidence="1">
    <location>
        <begin position="68"/>
        <end position="138"/>
    </location>
</feature>
<accession>A0A2B7WQB2</accession>
<reference evidence="2 3" key="1">
    <citation type="submission" date="2017-10" db="EMBL/GenBank/DDBJ databases">
        <title>Comparative genomics in systemic dimorphic fungi from Ajellomycetaceae.</title>
        <authorList>
            <person name="Munoz J.F."/>
            <person name="Mcewen J.G."/>
            <person name="Clay O.K."/>
            <person name="Cuomo C.A."/>
        </authorList>
    </citation>
    <scope>NUCLEOTIDE SEQUENCE [LARGE SCALE GENOMIC DNA]</scope>
    <source>
        <strain evidence="2 3">UAMH130</strain>
    </source>
</reference>
<dbReference type="OrthoDB" id="4369471at2759"/>
<evidence type="ECO:0000313" key="2">
    <source>
        <dbReference type="EMBL" id="PGG98834.1"/>
    </source>
</evidence>
<keyword evidence="3" id="KW-1185">Reference proteome</keyword>
<proteinExistence type="predicted"/>
<gene>
    <name evidence="2" type="ORF">GX51_06569</name>
</gene>